<feature type="compositionally biased region" description="Low complexity" evidence="2">
    <location>
        <begin position="172"/>
        <end position="181"/>
    </location>
</feature>
<evidence type="ECO:0000256" key="2">
    <source>
        <dbReference type="SAM" id="MobiDB-lite"/>
    </source>
</evidence>
<dbReference type="Gene3D" id="3.30.565.10">
    <property type="entry name" value="Histidine kinase-like ATPase, C-terminal domain"/>
    <property type="match status" value="1"/>
</dbReference>
<dbReference type="Proteomes" id="UP001530315">
    <property type="component" value="Unassembled WGS sequence"/>
</dbReference>
<comment type="similarity">
    <text evidence="1">Belongs to the DNA mismatch repair MutL/HexB family.</text>
</comment>
<evidence type="ECO:0000313" key="3">
    <source>
        <dbReference type="EMBL" id="KAL3779593.1"/>
    </source>
</evidence>
<gene>
    <name evidence="3" type="ORF">ACHAW5_005426</name>
</gene>
<organism evidence="3 4">
    <name type="scientific">Stephanodiscus triporus</name>
    <dbReference type="NCBI Taxonomy" id="2934178"/>
    <lineage>
        <taxon>Eukaryota</taxon>
        <taxon>Sar</taxon>
        <taxon>Stramenopiles</taxon>
        <taxon>Ochrophyta</taxon>
        <taxon>Bacillariophyta</taxon>
        <taxon>Coscinodiscophyceae</taxon>
        <taxon>Thalassiosirophycidae</taxon>
        <taxon>Stephanodiscales</taxon>
        <taxon>Stephanodiscaceae</taxon>
        <taxon>Stephanodiscus</taxon>
    </lineage>
</organism>
<feature type="compositionally biased region" description="Basic residues" evidence="2">
    <location>
        <begin position="1"/>
        <end position="17"/>
    </location>
</feature>
<dbReference type="InterPro" id="IPR014762">
    <property type="entry name" value="DNA_mismatch_repair_CS"/>
</dbReference>
<dbReference type="InterPro" id="IPR038973">
    <property type="entry name" value="MutL/Mlh/Pms-like"/>
</dbReference>
<evidence type="ECO:0000313" key="4">
    <source>
        <dbReference type="Proteomes" id="UP001530315"/>
    </source>
</evidence>
<dbReference type="AlphaFoldDB" id="A0ABD3NVA8"/>
<protein>
    <recommendedName>
        <fullName evidence="5">DNA mismatch repair protein S5 domain-containing protein</fullName>
    </recommendedName>
</protein>
<dbReference type="PROSITE" id="PS00058">
    <property type="entry name" value="DNA_MISMATCH_REPAIR_1"/>
    <property type="match status" value="1"/>
</dbReference>
<dbReference type="Pfam" id="PF13589">
    <property type="entry name" value="HATPase_c_3"/>
    <property type="match status" value="1"/>
</dbReference>
<reference evidence="3 4" key="1">
    <citation type="submission" date="2024-10" db="EMBL/GenBank/DDBJ databases">
        <title>Updated reference genomes for cyclostephanoid diatoms.</title>
        <authorList>
            <person name="Roberts W.R."/>
            <person name="Alverson A.J."/>
        </authorList>
    </citation>
    <scope>NUCLEOTIDE SEQUENCE [LARGE SCALE GENOMIC DNA]</scope>
    <source>
        <strain evidence="3 4">AJA276-08</strain>
    </source>
</reference>
<dbReference type="InterPro" id="IPR036890">
    <property type="entry name" value="HATPase_C_sf"/>
</dbReference>
<dbReference type="PANTHER" id="PTHR10073">
    <property type="entry name" value="DNA MISMATCH REPAIR PROTEIN MLH, PMS, MUTL"/>
    <property type="match status" value="1"/>
</dbReference>
<comment type="caution">
    <text evidence="3">The sequence shown here is derived from an EMBL/GenBank/DDBJ whole genome shotgun (WGS) entry which is preliminary data.</text>
</comment>
<evidence type="ECO:0008006" key="5">
    <source>
        <dbReference type="Google" id="ProtNLM"/>
    </source>
</evidence>
<accession>A0ABD3NVA8</accession>
<proteinExistence type="inferred from homology"/>
<feature type="non-terminal residue" evidence="3">
    <location>
        <position position="1"/>
    </location>
</feature>
<dbReference type="PANTHER" id="PTHR10073:SF52">
    <property type="entry name" value="MISMATCH REPAIR ENDONUCLEASE PMS2"/>
    <property type="match status" value="1"/>
</dbReference>
<evidence type="ECO:0000256" key="1">
    <source>
        <dbReference type="ARBA" id="ARBA00006082"/>
    </source>
</evidence>
<name>A0ABD3NVA8_9STRA</name>
<feature type="region of interest" description="Disordered" evidence="2">
    <location>
        <begin position="1"/>
        <end position="27"/>
    </location>
</feature>
<keyword evidence="4" id="KW-1185">Reference proteome</keyword>
<feature type="region of interest" description="Disordered" evidence="2">
    <location>
        <begin position="160"/>
        <end position="182"/>
    </location>
</feature>
<dbReference type="EMBL" id="JALLAZ020001155">
    <property type="protein sequence ID" value="KAL3779593.1"/>
    <property type="molecule type" value="Genomic_DNA"/>
</dbReference>
<dbReference type="SUPFAM" id="SSF55874">
    <property type="entry name" value="ATPase domain of HSP90 chaperone/DNA topoisomerase II/histidine kinase"/>
    <property type="match status" value="1"/>
</dbReference>
<sequence length="382" mass="42814">PTRKPTRKPTREPKRKPTNSPASDRSLGVCAPDVTEVNVTRDGSMFRFRLNETYGSCVNYDNSTYEYGEYHNVQSYEECVETCVLDADVTLTGDMFRGIDYVCEDYQDILYSFIGNCRYLYDMGTIDSESKKIKAAVDNDNFDNAYYGINEREWDQSRMNDDDGAAAINDVPSSSSPPESEQLIRPIPTECIGRIVAGQAITDLGSAVKELLDNAIDAGAKRVCVKLYDQGLEAIEVTDNGHGVPRSSRPYMAAKHATSKLRRFDDLYDGGGDDCDDCAPTLGFRGEALFCLANLSRSLVVSTRTVDDDDDETLGTQFRFDSDGNMLPESVRRVPLSYRSGTTVVVQGLFERLPVRRVDMRKRIKAQRMKLIKMMQGCEFCF</sequence>